<dbReference type="InterPro" id="IPR025359">
    <property type="entry name" value="SduA_C"/>
</dbReference>
<dbReference type="EMBL" id="WKKH01000058">
    <property type="protein sequence ID" value="MRX78552.1"/>
    <property type="molecule type" value="Genomic_DNA"/>
</dbReference>
<evidence type="ECO:0000259" key="1">
    <source>
        <dbReference type="Pfam" id="PF14082"/>
    </source>
</evidence>
<organism evidence="2 3">
    <name type="scientific">Pedobacter petrophilus</name>
    <dbReference type="NCBI Taxonomy" id="1908241"/>
    <lineage>
        <taxon>Bacteria</taxon>
        <taxon>Pseudomonadati</taxon>
        <taxon>Bacteroidota</taxon>
        <taxon>Sphingobacteriia</taxon>
        <taxon>Sphingobacteriales</taxon>
        <taxon>Sphingobacteriaceae</taxon>
        <taxon>Pedobacter</taxon>
    </lineage>
</organism>
<dbReference type="Proteomes" id="UP000487757">
    <property type="component" value="Unassembled WGS sequence"/>
</dbReference>
<sequence length="424" mass="49429">MIKIYSLDDVLVLEYWADMGDTTWARTQLRDEGIFSMKRTFTFTPEDLLNEEERDKIMADSMISSKGDPVYEHDEFDNVESIAFKLGEIEGDYFVIQSGKVTSDVKVYLHKDIKFDVKLFVSQRNISVFSKLEKYIGSDIFIGGDHEDNIPEEVMWDLIKRFPNSREKDLYEAAVISSIIREYVEYVPDYLAKYERYLNRKAKVRSSDLQEILEEQELRKYKMILDKLNLMLRQESTYSEAQWQEEILGIITLLYPKYIHAFKNVTVKRKNDTALFLDILLLDSGGYVDIIEINKPFESAVVSKNTYRNNHIPYKELAGTVMQIEKYIYYLNRWGADGEAEMSKKLDSQISGIEVKLTNPGGLIIMGRDHNLSPAQKSDFEVVKRKYKNIMDILTYDELIRRLEFTIKLWEAQGAPVKLNASTT</sequence>
<evidence type="ECO:0000313" key="3">
    <source>
        <dbReference type="Proteomes" id="UP000487757"/>
    </source>
</evidence>
<comment type="caution">
    <text evidence="2">The sequence shown here is derived from an EMBL/GenBank/DDBJ whole genome shotgun (WGS) entry which is preliminary data.</text>
</comment>
<dbReference type="OrthoDB" id="2080979at2"/>
<evidence type="ECO:0000313" key="2">
    <source>
        <dbReference type="EMBL" id="MRX78552.1"/>
    </source>
</evidence>
<name>A0A7K0G4I8_9SPHI</name>
<gene>
    <name evidence="2" type="ORF">GJU39_20955</name>
</gene>
<feature type="domain" description="Shedu protein SduA C-terminal" evidence="1">
    <location>
        <begin position="238"/>
        <end position="400"/>
    </location>
</feature>
<reference evidence="2 3" key="1">
    <citation type="submission" date="2019-11" db="EMBL/GenBank/DDBJ databases">
        <title>Pedobacter petrophilus genome.</title>
        <authorList>
            <person name="Feldbauer M.J."/>
            <person name="Newman J.D."/>
        </authorList>
    </citation>
    <scope>NUCLEOTIDE SEQUENCE [LARGE SCALE GENOMIC DNA]</scope>
    <source>
        <strain evidence="2 3">LMG 29686</strain>
    </source>
</reference>
<proteinExistence type="predicted"/>
<keyword evidence="3" id="KW-1185">Reference proteome</keyword>
<accession>A0A7K0G4I8</accession>
<dbReference type="RefSeq" id="WP_154282956.1">
    <property type="nucleotide sequence ID" value="NZ_JBHUJQ010000001.1"/>
</dbReference>
<protein>
    <submittedName>
        <fullName evidence="2">DUF4263 domain-containing protein</fullName>
    </submittedName>
</protein>
<dbReference type="Pfam" id="PF14082">
    <property type="entry name" value="SduA_C"/>
    <property type="match status" value="1"/>
</dbReference>
<dbReference type="AlphaFoldDB" id="A0A7K0G4I8"/>